<proteinExistence type="predicted"/>
<feature type="compositionally biased region" description="Basic and acidic residues" evidence="1">
    <location>
        <begin position="41"/>
        <end position="76"/>
    </location>
</feature>
<evidence type="ECO:0000256" key="1">
    <source>
        <dbReference type="SAM" id="MobiDB-lite"/>
    </source>
</evidence>
<name>A0A0F6SEZ2_9BACT</name>
<accession>A0A0F6SEZ2</accession>
<keyword evidence="3" id="KW-1185">Reference proteome</keyword>
<evidence type="ECO:0008006" key="4">
    <source>
        <dbReference type="Google" id="ProtNLM"/>
    </source>
</evidence>
<evidence type="ECO:0000313" key="3">
    <source>
        <dbReference type="Proteomes" id="UP000034883"/>
    </source>
</evidence>
<evidence type="ECO:0000313" key="2">
    <source>
        <dbReference type="EMBL" id="AKF06039.1"/>
    </source>
</evidence>
<organism evidence="2 3">
    <name type="scientific">Sandaracinus amylolyticus</name>
    <dbReference type="NCBI Taxonomy" id="927083"/>
    <lineage>
        <taxon>Bacteria</taxon>
        <taxon>Pseudomonadati</taxon>
        <taxon>Myxococcota</taxon>
        <taxon>Polyangia</taxon>
        <taxon>Polyangiales</taxon>
        <taxon>Sandaracinaceae</taxon>
        <taxon>Sandaracinus</taxon>
    </lineage>
</organism>
<dbReference type="EMBL" id="CP011125">
    <property type="protein sequence ID" value="AKF06039.1"/>
    <property type="molecule type" value="Genomic_DNA"/>
</dbReference>
<protein>
    <recommendedName>
        <fullName evidence="4">Lipoprotein</fullName>
    </recommendedName>
</protein>
<gene>
    <name evidence="2" type="ORF">DB32_003188</name>
</gene>
<dbReference type="AlphaFoldDB" id="A0A0F6SEZ2"/>
<feature type="compositionally biased region" description="Basic and acidic residues" evidence="1">
    <location>
        <begin position="85"/>
        <end position="94"/>
    </location>
</feature>
<dbReference type="KEGG" id="samy:DB32_003188"/>
<feature type="region of interest" description="Disordered" evidence="1">
    <location>
        <begin position="30"/>
        <end position="94"/>
    </location>
</feature>
<dbReference type="STRING" id="927083.DB32_003188"/>
<sequence>MEEPMRWSGVMIVVALGLAACEAPVREQSGYLSEGAQDELTSERQEQRMDEAREHAEDRPSMPEEQRTPDLWHGPEDALGAGGSPHEELAPPED</sequence>
<dbReference type="Proteomes" id="UP000034883">
    <property type="component" value="Chromosome"/>
</dbReference>
<reference evidence="2 3" key="1">
    <citation type="submission" date="2015-03" db="EMBL/GenBank/DDBJ databases">
        <title>Genome assembly of Sandaracinus amylolyticus DSM 53668.</title>
        <authorList>
            <person name="Sharma G."/>
            <person name="Subramanian S."/>
        </authorList>
    </citation>
    <scope>NUCLEOTIDE SEQUENCE [LARGE SCALE GENOMIC DNA]</scope>
    <source>
        <strain evidence="2 3">DSM 53668</strain>
    </source>
</reference>
<dbReference type="PROSITE" id="PS51257">
    <property type="entry name" value="PROKAR_LIPOPROTEIN"/>
    <property type="match status" value="1"/>
</dbReference>